<evidence type="ECO:0000256" key="2">
    <source>
        <dbReference type="SAM" id="Phobius"/>
    </source>
</evidence>
<dbReference type="RefSeq" id="WP_078334757.1">
    <property type="nucleotide sequence ID" value="NZ_MAFQ01000008.1"/>
</dbReference>
<feature type="region of interest" description="Disordered" evidence="1">
    <location>
        <begin position="168"/>
        <end position="225"/>
    </location>
</feature>
<proteinExistence type="predicted"/>
<gene>
    <name evidence="3" type="ORF">EJ571_05205</name>
</gene>
<evidence type="ECO:0000313" key="3">
    <source>
        <dbReference type="EMBL" id="TDH23669.1"/>
    </source>
</evidence>
<dbReference type="AlphaFoldDB" id="A0A4V3A6J6"/>
<sequence>MTPGTEGAGIGGYKAVSLLAGGAGLVIAVAGFQTWVEIPSVGVRVSGTGAFSSVVAWMADTPVMEHGYPIAWVTLILGLAIIGASALHYTESLDSDSALKTVALPGFLGVALAVLAIFNKATLIKAPEDELQGVSLDTGSGAIEVLMASIAVLVLGFVLSGLDTSTYVPRRPSAPSRPASTASTTQNRSAKKKSTSKKKKKAKKKPQSKTAVSAVAAPNADHVTAAPERDIAQATEESKTVEVAEQVVYTGGSDGQPPIWVTHWCAQLPVSLRSALAVPGVTDSGPVLLLHPGGGVAEEDLLSSIVRDEKPWLLDDLSYVSWEAGLGPVIVEIGRRYTVLELVRDDEWLAPLMDAAGITITSTRVESGGDEHGFYERHVTTIDLPVLIGAAVDESGLVLRFASRAGDSADRWGAGLSALREGFSASGMDAANLLVVDGPEGSIELRFNDTGIRPVRPGGVTDA</sequence>
<feature type="transmembrane region" description="Helical" evidence="2">
    <location>
        <begin position="141"/>
        <end position="162"/>
    </location>
</feature>
<dbReference type="Proteomes" id="UP000295627">
    <property type="component" value="Unassembled WGS sequence"/>
</dbReference>
<reference evidence="3 4" key="1">
    <citation type="journal article" date="2019" name="Sci. Rep.">
        <title>Extended insight into the Mycobacterium chelonae-abscessus complex through whole genome sequencing of Mycobacterium salmoniphilum outbreak and Mycobacterium salmoniphilum-like strains.</title>
        <authorList>
            <person name="Behra P.R.K."/>
            <person name="Das S."/>
            <person name="Pettersson B.M.F."/>
            <person name="Shirreff L."/>
            <person name="DuCote T."/>
            <person name="Jacobsson K.G."/>
            <person name="Ennis D.G."/>
            <person name="Kirsebom L.A."/>
        </authorList>
    </citation>
    <scope>NUCLEOTIDE SEQUENCE [LARGE SCALE GENOMIC DNA]</scope>
    <source>
        <strain evidence="3 4">DSM 45524</strain>
    </source>
</reference>
<evidence type="ECO:0000313" key="4">
    <source>
        <dbReference type="Proteomes" id="UP000295627"/>
    </source>
</evidence>
<feature type="transmembrane region" description="Helical" evidence="2">
    <location>
        <begin position="12"/>
        <end position="32"/>
    </location>
</feature>
<feature type="compositionally biased region" description="Basic residues" evidence="1">
    <location>
        <begin position="189"/>
        <end position="207"/>
    </location>
</feature>
<name>A0A4V3A6J6_9MYCO</name>
<organism evidence="3 4">
    <name type="scientific">Mycobacteroides franklinii</name>
    <dbReference type="NCBI Taxonomy" id="948102"/>
    <lineage>
        <taxon>Bacteria</taxon>
        <taxon>Bacillati</taxon>
        <taxon>Actinomycetota</taxon>
        <taxon>Actinomycetes</taxon>
        <taxon>Mycobacteriales</taxon>
        <taxon>Mycobacteriaceae</taxon>
        <taxon>Mycobacteroides</taxon>
    </lineage>
</organism>
<feature type="transmembrane region" description="Helical" evidence="2">
    <location>
        <begin position="102"/>
        <end position="121"/>
    </location>
</feature>
<keyword evidence="2" id="KW-1133">Transmembrane helix</keyword>
<protein>
    <submittedName>
        <fullName evidence="3">Uncharacterized protein</fullName>
    </submittedName>
</protein>
<comment type="caution">
    <text evidence="3">The sequence shown here is derived from an EMBL/GenBank/DDBJ whole genome shotgun (WGS) entry which is preliminary data.</text>
</comment>
<keyword evidence="2" id="KW-0472">Membrane</keyword>
<accession>A0A4V3A6J6</accession>
<dbReference type="EMBL" id="RXLR01000010">
    <property type="protein sequence ID" value="TDH23669.1"/>
    <property type="molecule type" value="Genomic_DNA"/>
</dbReference>
<feature type="compositionally biased region" description="Low complexity" evidence="1">
    <location>
        <begin position="169"/>
        <end position="185"/>
    </location>
</feature>
<keyword evidence="2" id="KW-0812">Transmembrane</keyword>
<feature type="transmembrane region" description="Helical" evidence="2">
    <location>
        <begin position="70"/>
        <end position="90"/>
    </location>
</feature>
<evidence type="ECO:0000256" key="1">
    <source>
        <dbReference type="SAM" id="MobiDB-lite"/>
    </source>
</evidence>